<proteinExistence type="predicted"/>
<accession>R6MYA6</accession>
<evidence type="ECO:0000313" key="2">
    <source>
        <dbReference type="Proteomes" id="UP000018168"/>
    </source>
</evidence>
<evidence type="ECO:0000313" key="1">
    <source>
        <dbReference type="EMBL" id="CDC04728.1"/>
    </source>
</evidence>
<name>R6MYA6_9FIRM</name>
<gene>
    <name evidence="1" type="ORF">BN578_00263</name>
</gene>
<reference evidence="1" key="1">
    <citation type="submission" date="2012-11" db="EMBL/GenBank/DDBJ databases">
        <title>Dependencies among metagenomic species, viruses, plasmids and units of genetic variation.</title>
        <authorList>
            <person name="Nielsen H.B."/>
            <person name="Almeida M."/>
            <person name="Juncker A.S."/>
            <person name="Rasmussen S."/>
            <person name="Li J."/>
            <person name="Sunagawa S."/>
            <person name="Plichta D."/>
            <person name="Gautier L."/>
            <person name="Le Chatelier E."/>
            <person name="Peletier E."/>
            <person name="Bonde I."/>
            <person name="Nielsen T."/>
            <person name="Manichanh C."/>
            <person name="Arumugam M."/>
            <person name="Batto J."/>
            <person name="Santos M.B.Q.D."/>
            <person name="Blom N."/>
            <person name="Borruel N."/>
            <person name="Burgdorf K.S."/>
            <person name="Boumezbeur F."/>
            <person name="Casellas F."/>
            <person name="Dore J."/>
            <person name="Guarner F."/>
            <person name="Hansen T."/>
            <person name="Hildebrand F."/>
            <person name="Kaas R.S."/>
            <person name="Kennedy S."/>
            <person name="Kristiansen K."/>
            <person name="Kultima J.R."/>
            <person name="Leonard P."/>
            <person name="Levenez F."/>
            <person name="Lund O."/>
            <person name="Moumen B."/>
            <person name="Le Paslier D."/>
            <person name="Pons N."/>
            <person name="Pedersen O."/>
            <person name="Prifti E."/>
            <person name="Qin J."/>
            <person name="Raes J."/>
            <person name="Tap J."/>
            <person name="Tims S."/>
            <person name="Ussery D.W."/>
            <person name="Yamada T."/>
            <person name="MetaHit consortium"/>
            <person name="Renault P."/>
            <person name="Sicheritz-Ponten T."/>
            <person name="Bork P."/>
            <person name="Wang J."/>
            <person name="Brunak S."/>
            <person name="Ehrlich S.D."/>
        </authorList>
    </citation>
    <scope>NUCLEOTIDE SEQUENCE [LARGE SCALE GENOMIC DNA]</scope>
</reference>
<dbReference type="EMBL" id="CBEP010000076">
    <property type="protein sequence ID" value="CDC04728.1"/>
    <property type="molecule type" value="Genomic_DNA"/>
</dbReference>
<sequence length="56" mass="5961">MGPIAQGDDIRSDIAQSIFPIRIASVKIYSVVGVLAERIALTLGANTLQDIMFTAV</sequence>
<protein>
    <submittedName>
        <fullName evidence="1">Uncharacterized protein</fullName>
    </submittedName>
</protein>
<comment type="caution">
    <text evidence="1">The sequence shown here is derived from an EMBL/GenBank/DDBJ whole genome shotgun (WGS) entry which is preliminary data.</text>
</comment>
<dbReference type="Proteomes" id="UP000018168">
    <property type="component" value="Unassembled WGS sequence"/>
</dbReference>
<dbReference type="AlphaFoldDB" id="R6MYA6"/>
<organism evidence="1 2">
    <name type="scientific">[Clostridium] leptum CAG:27</name>
    <dbReference type="NCBI Taxonomy" id="1263068"/>
    <lineage>
        <taxon>Bacteria</taxon>
        <taxon>Bacillati</taxon>
        <taxon>Bacillota</taxon>
        <taxon>Clostridia</taxon>
        <taxon>Eubacteriales</taxon>
        <taxon>Oscillospiraceae</taxon>
        <taxon>Oscillospiraceae incertae sedis</taxon>
    </lineage>
</organism>